<evidence type="ECO:0000256" key="3">
    <source>
        <dbReference type="ARBA" id="ARBA00022475"/>
    </source>
</evidence>
<keyword evidence="3" id="KW-1003">Cell membrane</keyword>
<comment type="similarity">
    <text evidence="2">Belongs to the UPF0718 family.</text>
</comment>
<feature type="transmembrane region" description="Helical" evidence="7">
    <location>
        <begin position="149"/>
        <end position="167"/>
    </location>
</feature>
<reference evidence="8 9" key="1">
    <citation type="submission" date="2017-06" db="EMBL/GenBank/DDBJ databases">
        <title>Draft Genome Sequence of Natranaerobius trueperi halophilic, alkalithermophilic bacteria from soda lakes.</title>
        <authorList>
            <person name="Zhao B."/>
        </authorList>
    </citation>
    <scope>NUCLEOTIDE SEQUENCE [LARGE SCALE GENOMIC DNA]</scope>
    <source>
        <strain evidence="8 9">DSM 18760</strain>
    </source>
</reference>
<keyword evidence="6 7" id="KW-0472">Membrane</keyword>
<dbReference type="AlphaFoldDB" id="A0A226BWB0"/>
<evidence type="ECO:0000256" key="2">
    <source>
        <dbReference type="ARBA" id="ARBA00006386"/>
    </source>
</evidence>
<comment type="caution">
    <text evidence="8">The sequence shown here is derived from an EMBL/GenBank/DDBJ whole genome shotgun (WGS) entry which is preliminary data.</text>
</comment>
<dbReference type="Pfam" id="PF03773">
    <property type="entry name" value="ArsP_1"/>
    <property type="match status" value="1"/>
</dbReference>
<evidence type="ECO:0000256" key="5">
    <source>
        <dbReference type="ARBA" id="ARBA00022989"/>
    </source>
</evidence>
<feature type="transmembrane region" description="Helical" evidence="7">
    <location>
        <begin position="369"/>
        <end position="390"/>
    </location>
</feature>
<protein>
    <recommendedName>
        <fullName evidence="10">Permease</fullName>
    </recommendedName>
</protein>
<keyword evidence="5 7" id="KW-1133">Transmembrane helix</keyword>
<dbReference type="Proteomes" id="UP000214588">
    <property type="component" value="Unassembled WGS sequence"/>
</dbReference>
<evidence type="ECO:0000256" key="1">
    <source>
        <dbReference type="ARBA" id="ARBA00004651"/>
    </source>
</evidence>
<evidence type="ECO:0000256" key="4">
    <source>
        <dbReference type="ARBA" id="ARBA00022692"/>
    </source>
</evidence>
<feature type="transmembrane region" description="Helical" evidence="7">
    <location>
        <begin position="86"/>
        <end position="109"/>
    </location>
</feature>
<feature type="transmembrane region" description="Helical" evidence="7">
    <location>
        <begin position="115"/>
        <end position="137"/>
    </location>
</feature>
<feature type="transmembrane region" description="Helical" evidence="7">
    <location>
        <begin position="221"/>
        <end position="245"/>
    </location>
</feature>
<proteinExistence type="inferred from homology"/>
<feature type="transmembrane region" description="Helical" evidence="7">
    <location>
        <begin position="339"/>
        <end position="357"/>
    </location>
</feature>
<keyword evidence="9" id="KW-1185">Reference proteome</keyword>
<evidence type="ECO:0008006" key="10">
    <source>
        <dbReference type="Google" id="ProtNLM"/>
    </source>
</evidence>
<feature type="transmembrane region" description="Helical" evidence="7">
    <location>
        <begin position="190"/>
        <end position="209"/>
    </location>
</feature>
<feature type="transmembrane region" description="Helical" evidence="7">
    <location>
        <begin position="298"/>
        <end position="319"/>
    </location>
</feature>
<comment type="subcellular location">
    <subcellularLocation>
        <location evidence="1">Cell membrane</location>
        <topology evidence="1">Multi-pass membrane protein</topology>
    </subcellularLocation>
</comment>
<evidence type="ECO:0000256" key="6">
    <source>
        <dbReference type="ARBA" id="ARBA00023136"/>
    </source>
</evidence>
<organism evidence="8 9">
    <name type="scientific">Natranaerobius trueperi</name>
    <dbReference type="NCBI Taxonomy" id="759412"/>
    <lineage>
        <taxon>Bacteria</taxon>
        <taxon>Bacillati</taxon>
        <taxon>Bacillota</taxon>
        <taxon>Clostridia</taxon>
        <taxon>Natranaerobiales</taxon>
        <taxon>Natranaerobiaceae</taxon>
        <taxon>Natranaerobius</taxon>
    </lineage>
</organism>
<keyword evidence="4 7" id="KW-0812">Transmembrane</keyword>
<dbReference type="EMBL" id="NIQC01000021">
    <property type="protein sequence ID" value="OWZ83328.1"/>
    <property type="molecule type" value="Genomic_DNA"/>
</dbReference>
<name>A0A226BWB0_9FIRM</name>
<dbReference type="PANTHER" id="PTHR43299:SF1">
    <property type="entry name" value="UPF0718 PROTEIN YRAQ"/>
    <property type="match status" value="1"/>
</dbReference>
<accession>A0A226BWB0</accession>
<evidence type="ECO:0000313" key="9">
    <source>
        <dbReference type="Proteomes" id="UP000214588"/>
    </source>
</evidence>
<dbReference type="RefSeq" id="WP_089024000.1">
    <property type="nucleotide sequence ID" value="NZ_NIQC01000021.1"/>
</dbReference>
<dbReference type="OrthoDB" id="9777774at2"/>
<feature type="transmembrane region" description="Helical" evidence="7">
    <location>
        <begin position="46"/>
        <end position="65"/>
    </location>
</feature>
<dbReference type="InterPro" id="IPR005524">
    <property type="entry name" value="DUF318"/>
</dbReference>
<evidence type="ECO:0000256" key="7">
    <source>
        <dbReference type="SAM" id="Phobius"/>
    </source>
</evidence>
<sequence>MKENIKKLLILVTVFIGAYFIPFDNQHVIDSIMEGFYMLQYYVQEHVLTCLIPAFFVAGAIANFVSQGAVLKYFGAQAKKIVSYSVASVSGILLAVCSCTILPLFAGIYKRGAGIGPAIAFLYSGPAINLLAIVLTARVLGPELGIARAIGAIIFAIIIGLLMAIIFKKEEENRTPQSFDMGEEQESRTLIQNILYFVTMIAILLVLTLSEPTNPESFWGLLYGLRWYVVIVLLAFLGVMLYSWFNKSERISWVESTWSFAQQIFPLLFAGVFIAGILMGRPESDAGLIPAHYIESLVGGNSVQANFIASIIGSVMYFATLTEVPILEGLMGSGMGSGPALSLLLAGPALSLPNMLVIKSVLGTKKTAVFVVLVVIMATTAGLIYGNLIVS</sequence>
<dbReference type="PANTHER" id="PTHR43299">
    <property type="entry name" value="UPF0718 PROTEIN YRAQ"/>
    <property type="match status" value="1"/>
</dbReference>
<evidence type="ECO:0000313" key="8">
    <source>
        <dbReference type="EMBL" id="OWZ83328.1"/>
    </source>
</evidence>
<feature type="transmembrane region" description="Helical" evidence="7">
    <location>
        <begin position="257"/>
        <end position="278"/>
    </location>
</feature>
<dbReference type="GO" id="GO:0005886">
    <property type="term" value="C:plasma membrane"/>
    <property type="evidence" value="ECO:0007669"/>
    <property type="project" value="UniProtKB-SubCell"/>
</dbReference>
<gene>
    <name evidence="8" type="ORF">CDO51_09335</name>
</gene>